<reference evidence="1 2" key="1">
    <citation type="submission" date="2024-09" db="EMBL/GenBank/DDBJ databases">
        <authorList>
            <person name="Sun Q."/>
            <person name="Mori K."/>
        </authorList>
    </citation>
    <scope>NUCLEOTIDE SEQUENCE [LARGE SCALE GENOMIC DNA]</scope>
    <source>
        <strain evidence="1 2">CCM 3426</strain>
    </source>
</reference>
<accession>A0ABV5IIZ4</accession>
<name>A0ABV5IIZ4_9ACTN</name>
<sequence length="289" mass="31980">MNRCLLISISVLVVGTCAAWLGWRSLAQRQEWDNSIGNERIRYVLLNALSAANPDIRVTFDQLAQDGRTISEDVGEDGIIEVVLDSRHLRRNESYPQHDAIRLRQGGLLGTPSIAGGRLSGALQWFAGGRDETLPSRADLKHTLSRLSRTGVLLQAVVKLKHPLLEKSLPTTPPIPQPLDVEAVLLSPGAPGQKPIAWDVNNCEYRLPSGPCTQGLAAQFQAWVQSLRREDAQPLERIGLNYDELQLRARESKAYGFIAESTPEVLAWLIQQPEVARLELTDIGFLRSS</sequence>
<gene>
    <name evidence="1" type="ORF">ACFFV7_25155</name>
</gene>
<dbReference type="EMBL" id="JBHMEI010000018">
    <property type="protein sequence ID" value="MFB9204507.1"/>
    <property type="molecule type" value="Genomic_DNA"/>
</dbReference>
<evidence type="ECO:0000313" key="2">
    <source>
        <dbReference type="Proteomes" id="UP001589647"/>
    </source>
</evidence>
<dbReference type="Proteomes" id="UP001589647">
    <property type="component" value="Unassembled WGS sequence"/>
</dbReference>
<comment type="caution">
    <text evidence="1">The sequence shown here is derived from an EMBL/GenBank/DDBJ whole genome shotgun (WGS) entry which is preliminary data.</text>
</comment>
<dbReference type="RefSeq" id="WP_189652553.1">
    <property type="nucleotide sequence ID" value="NZ_BMRC01000029.1"/>
</dbReference>
<evidence type="ECO:0000313" key="1">
    <source>
        <dbReference type="EMBL" id="MFB9204507.1"/>
    </source>
</evidence>
<protein>
    <submittedName>
        <fullName evidence="1">Uncharacterized protein</fullName>
    </submittedName>
</protein>
<proteinExistence type="predicted"/>
<organism evidence="1 2">
    <name type="scientific">Nonomuraea spiralis</name>
    <dbReference type="NCBI Taxonomy" id="46182"/>
    <lineage>
        <taxon>Bacteria</taxon>
        <taxon>Bacillati</taxon>
        <taxon>Actinomycetota</taxon>
        <taxon>Actinomycetes</taxon>
        <taxon>Streptosporangiales</taxon>
        <taxon>Streptosporangiaceae</taxon>
        <taxon>Nonomuraea</taxon>
    </lineage>
</organism>
<keyword evidence="2" id="KW-1185">Reference proteome</keyword>